<accession>A0A3B9GUL8</accession>
<protein>
    <recommendedName>
        <fullName evidence="3">Polymer-forming cytoskeletal protein</fullName>
    </recommendedName>
</protein>
<dbReference type="Proteomes" id="UP000259610">
    <property type="component" value="Unassembled WGS sequence"/>
</dbReference>
<dbReference type="RefSeq" id="WP_272987025.1">
    <property type="nucleotide sequence ID" value="NZ_CAJQMV010000060.1"/>
</dbReference>
<dbReference type="AlphaFoldDB" id="A0A3B9GUL8"/>
<sequence>MHLNKTYDGPLEVKENATLGGMVDGDLTVAENVSLQVSGMITGNLIVMPKASVYNLGSGIVSGKVINRGGTVSGF</sequence>
<dbReference type="EMBL" id="DMAN01000066">
    <property type="protein sequence ID" value="HAE26145.1"/>
    <property type="molecule type" value="Genomic_DNA"/>
</dbReference>
<organism evidence="1 2">
    <name type="scientific">Hyphomonas adhaerens</name>
    <dbReference type="NCBI Taxonomy" id="81029"/>
    <lineage>
        <taxon>Bacteria</taxon>
        <taxon>Pseudomonadati</taxon>
        <taxon>Pseudomonadota</taxon>
        <taxon>Alphaproteobacteria</taxon>
        <taxon>Hyphomonadales</taxon>
        <taxon>Hyphomonadaceae</taxon>
        <taxon>Hyphomonas</taxon>
    </lineage>
</organism>
<evidence type="ECO:0000313" key="1">
    <source>
        <dbReference type="EMBL" id="HAE26145.1"/>
    </source>
</evidence>
<evidence type="ECO:0008006" key="3">
    <source>
        <dbReference type="Google" id="ProtNLM"/>
    </source>
</evidence>
<comment type="caution">
    <text evidence="1">The sequence shown here is derived from an EMBL/GenBank/DDBJ whole genome shotgun (WGS) entry which is preliminary data.</text>
</comment>
<evidence type="ECO:0000313" key="2">
    <source>
        <dbReference type="Proteomes" id="UP000259610"/>
    </source>
</evidence>
<gene>
    <name evidence="1" type="ORF">DCG58_03205</name>
</gene>
<reference evidence="1 2" key="1">
    <citation type="journal article" date="2018" name="Nat. Biotechnol.">
        <title>A standardized bacterial taxonomy based on genome phylogeny substantially revises the tree of life.</title>
        <authorList>
            <person name="Parks D.H."/>
            <person name="Chuvochina M."/>
            <person name="Waite D.W."/>
            <person name="Rinke C."/>
            <person name="Skarshewski A."/>
            <person name="Chaumeil P.A."/>
            <person name="Hugenholtz P."/>
        </authorList>
    </citation>
    <scope>NUCLEOTIDE SEQUENCE [LARGE SCALE GENOMIC DNA]</scope>
    <source>
        <strain evidence="1">UBA8733</strain>
    </source>
</reference>
<name>A0A3B9GUL8_9PROT</name>
<proteinExistence type="predicted"/>